<accession>A0ACB0I6F6</accession>
<comment type="caution">
    <text evidence="1">The sequence shown here is derived from an EMBL/GenBank/DDBJ whole genome shotgun (WGS) entry which is preliminary data.</text>
</comment>
<gene>
    <name evidence="1" type="ORF">MILVUS5_LOCUS22</name>
</gene>
<name>A0ACB0I6F6_TRIPR</name>
<reference evidence="1" key="1">
    <citation type="submission" date="2023-10" db="EMBL/GenBank/DDBJ databases">
        <authorList>
            <person name="Rodriguez Cubillos JULIANA M."/>
            <person name="De Vega J."/>
        </authorList>
    </citation>
    <scope>NUCLEOTIDE SEQUENCE</scope>
</reference>
<evidence type="ECO:0000313" key="2">
    <source>
        <dbReference type="Proteomes" id="UP001177021"/>
    </source>
</evidence>
<dbReference type="EMBL" id="CASHSV030000001">
    <property type="protein sequence ID" value="CAJ2627615.1"/>
    <property type="molecule type" value="Genomic_DNA"/>
</dbReference>
<evidence type="ECO:0000313" key="1">
    <source>
        <dbReference type="EMBL" id="CAJ2627615.1"/>
    </source>
</evidence>
<keyword evidence="2" id="KW-1185">Reference proteome</keyword>
<dbReference type="Proteomes" id="UP001177021">
    <property type="component" value="Unassembled WGS sequence"/>
</dbReference>
<sequence length="463" mass="51766">MENWQDQHDALKGEVAQLTEKLDKALELLINMNKPAQPVVVETSVPAPQGGTSAMNTVCPTFGLPVGHTPQNQAEIQQSPQNTQTRIPLIQQGFVSQQENLDDPRNAYQSPGLFDDVPKVNSNVPQLEEAHQKFKAIEDRLSMMEGGSDSLDLANMCLVPDLVLPPKFKVPDFEKYKGCSCPKKHLIMYSRKMASFASDDKLMMHCFQDSLTGVSLNWYMQLEGNRILSWRDLANAFIKQYQYNIDMAPDHTQLQNMSQKEGEPFRVYAQRWRELAAQVHPPLLEAELVDIFTNTLQGAYFERMVGSVSSGFSDLVKIGERIENGIKSGKIQANVGSQNTSKEPANNVAKKEEGETNVVTPKGRVLEPIPMPYSQLLPYLVHNGMVTPKATKTRTAPFPVWYNPQAKCEYHAGTEGRSVDNCQAFKNKVQDLVTKKLLTFKEGRPNIQDNPLPGHADPSMHAS</sequence>
<protein>
    <submittedName>
        <fullName evidence="1">Uncharacterized protein</fullName>
    </submittedName>
</protein>
<proteinExistence type="predicted"/>
<organism evidence="1 2">
    <name type="scientific">Trifolium pratense</name>
    <name type="common">Red clover</name>
    <dbReference type="NCBI Taxonomy" id="57577"/>
    <lineage>
        <taxon>Eukaryota</taxon>
        <taxon>Viridiplantae</taxon>
        <taxon>Streptophyta</taxon>
        <taxon>Embryophyta</taxon>
        <taxon>Tracheophyta</taxon>
        <taxon>Spermatophyta</taxon>
        <taxon>Magnoliopsida</taxon>
        <taxon>eudicotyledons</taxon>
        <taxon>Gunneridae</taxon>
        <taxon>Pentapetalae</taxon>
        <taxon>rosids</taxon>
        <taxon>fabids</taxon>
        <taxon>Fabales</taxon>
        <taxon>Fabaceae</taxon>
        <taxon>Papilionoideae</taxon>
        <taxon>50 kb inversion clade</taxon>
        <taxon>NPAAA clade</taxon>
        <taxon>Hologalegina</taxon>
        <taxon>IRL clade</taxon>
        <taxon>Trifolieae</taxon>
        <taxon>Trifolium</taxon>
    </lineage>
</organism>